<evidence type="ECO:0000313" key="1">
    <source>
        <dbReference type="EMBL" id="VXC73869.1"/>
    </source>
</evidence>
<accession>A0A654B3I9</accession>
<sequence length="42" mass="5050">MYYYINMFFKFKFCTGTVTANVHCYNIPSNLQSTYISLTYNF</sequence>
<reference evidence="1 2" key="1">
    <citation type="submission" date="2019-10" db="EMBL/GenBank/DDBJ databases">
        <authorList>
            <person name="Karimi E."/>
        </authorList>
    </citation>
    <scope>NUCLEOTIDE SEQUENCE [LARGE SCALE GENOMIC DNA]</scope>
    <source>
        <strain evidence="1">Bacillus sp. 71</strain>
    </source>
</reference>
<evidence type="ECO:0000313" key="2">
    <source>
        <dbReference type="Proteomes" id="UP000437562"/>
    </source>
</evidence>
<dbReference type="EMBL" id="CABWMC010000032">
    <property type="protein sequence ID" value="VXC73869.1"/>
    <property type="molecule type" value="Genomic_DNA"/>
</dbReference>
<protein>
    <submittedName>
        <fullName evidence="1">Uncharacterized protein</fullName>
    </submittedName>
</protein>
<name>A0A654B3I9_BACMY</name>
<proteinExistence type="predicted"/>
<dbReference type="AlphaFoldDB" id="A0A654B3I9"/>
<organism evidence="1 2">
    <name type="scientific">Bacillus mycoides</name>
    <dbReference type="NCBI Taxonomy" id="1405"/>
    <lineage>
        <taxon>Bacteria</taxon>
        <taxon>Bacillati</taxon>
        <taxon>Bacillota</taxon>
        <taxon>Bacilli</taxon>
        <taxon>Bacillales</taxon>
        <taxon>Bacillaceae</taxon>
        <taxon>Bacillus</taxon>
        <taxon>Bacillus cereus group</taxon>
    </lineage>
</organism>
<dbReference type="Proteomes" id="UP000437562">
    <property type="component" value="Unassembled WGS sequence"/>
</dbReference>
<gene>
    <name evidence="1" type="ORF">BACI71_70110</name>
</gene>